<dbReference type="PANTHER" id="PTHR15263">
    <property type="entry name" value="I-KAPPA-B-LIKE PROTEIN IKBL"/>
    <property type="match status" value="1"/>
</dbReference>
<evidence type="ECO:0000256" key="6">
    <source>
        <dbReference type="SAM" id="MobiDB-lite"/>
    </source>
</evidence>
<dbReference type="VEuPathDB" id="FungiDB:UREG_06326"/>
<name>C4JXF3_UNCRE</name>
<keyword evidence="3" id="KW-0677">Repeat</keyword>
<sequence length="353" mass="41232">MHSLDGEKLDGPGPNGGNQNAAHLHDDYSAARGSRIRLKSESSRKHKDSDERHSRHRTRRDRHRRHRSKRHKASRSEEETADPPLSPNTAFRESLFDAMADDEGAAYWEGVFSQPIHTYPRPEKADGRGKLERMSDEEYAAYVRARMWEKTHQAVFEERERRRRAREAEKESGKRSREQRRPETDREAFEKLVDESLRRGRERRDKKKKTNMWVDIWGRYMESWKELDSMAQEAALLKNAEPTIAGPSPHLRNLIVWPVESGKRRDITPQAVEYFLRNAPFNSTSSQGAGSANPPYPDLLTALKTERVRWHPDKIKHRYGVLGMEEQLTKSATEVFQIVDKLWVEERSRSERT</sequence>
<evidence type="ECO:0000256" key="3">
    <source>
        <dbReference type="ARBA" id="ARBA00022737"/>
    </source>
</evidence>
<dbReference type="InterPro" id="IPR038753">
    <property type="entry name" value="NFKBIL1"/>
</dbReference>
<keyword evidence="8" id="KW-1185">Reference proteome</keyword>
<dbReference type="GO" id="GO:0005634">
    <property type="term" value="C:nucleus"/>
    <property type="evidence" value="ECO:0007669"/>
    <property type="project" value="UniProtKB-SubCell"/>
</dbReference>
<evidence type="ECO:0000313" key="8">
    <source>
        <dbReference type="Proteomes" id="UP000002058"/>
    </source>
</evidence>
<dbReference type="GeneID" id="8442194"/>
<dbReference type="HOGENOM" id="CLU_043194_0_0_1"/>
<dbReference type="KEGG" id="ure:UREG_06326"/>
<feature type="compositionally biased region" description="Basic and acidic residues" evidence="6">
    <location>
        <begin position="38"/>
        <end position="53"/>
    </location>
</feature>
<evidence type="ECO:0000256" key="5">
    <source>
        <dbReference type="ARBA" id="ARBA00023242"/>
    </source>
</evidence>
<evidence type="ECO:0000256" key="1">
    <source>
        <dbReference type="ARBA" id="ARBA00004123"/>
    </source>
</evidence>
<feature type="compositionally biased region" description="Basic residues" evidence="6">
    <location>
        <begin position="54"/>
        <end position="73"/>
    </location>
</feature>
<organism evidence="7 8">
    <name type="scientific">Uncinocarpus reesii (strain UAMH 1704)</name>
    <dbReference type="NCBI Taxonomy" id="336963"/>
    <lineage>
        <taxon>Eukaryota</taxon>
        <taxon>Fungi</taxon>
        <taxon>Dikarya</taxon>
        <taxon>Ascomycota</taxon>
        <taxon>Pezizomycotina</taxon>
        <taxon>Eurotiomycetes</taxon>
        <taxon>Eurotiomycetidae</taxon>
        <taxon>Onygenales</taxon>
        <taxon>Onygenaceae</taxon>
        <taxon>Uncinocarpus</taxon>
    </lineage>
</organism>
<dbReference type="AlphaFoldDB" id="C4JXF3"/>
<accession>C4JXF3</accession>
<dbReference type="EMBL" id="CH476618">
    <property type="protein sequence ID" value="EEP81461.1"/>
    <property type="molecule type" value="Genomic_DNA"/>
</dbReference>
<protein>
    <recommendedName>
        <fullName evidence="9">NF-kappa-B inhibitor-like protein 1</fullName>
    </recommendedName>
</protein>
<comment type="subcellular location">
    <subcellularLocation>
        <location evidence="1">Nucleus</location>
    </subcellularLocation>
</comment>
<dbReference type="InParanoid" id="C4JXF3"/>
<feature type="region of interest" description="Disordered" evidence="6">
    <location>
        <begin position="157"/>
        <end position="186"/>
    </location>
</feature>
<reference evidence="8" key="1">
    <citation type="journal article" date="2009" name="Genome Res.">
        <title>Comparative genomic analyses of the human fungal pathogens Coccidioides and their relatives.</title>
        <authorList>
            <person name="Sharpton T.J."/>
            <person name="Stajich J.E."/>
            <person name="Rounsley S.D."/>
            <person name="Gardner M.J."/>
            <person name="Wortman J.R."/>
            <person name="Jordar V.S."/>
            <person name="Maiti R."/>
            <person name="Kodira C.D."/>
            <person name="Neafsey D.E."/>
            <person name="Zeng Q."/>
            <person name="Hung C.-Y."/>
            <person name="McMahan C."/>
            <person name="Muszewska A."/>
            <person name="Grynberg M."/>
            <person name="Mandel M.A."/>
            <person name="Kellner E.M."/>
            <person name="Barker B.M."/>
            <person name="Galgiani J.N."/>
            <person name="Orbach M.J."/>
            <person name="Kirkland T.N."/>
            <person name="Cole G.T."/>
            <person name="Henn M.R."/>
            <person name="Birren B.W."/>
            <person name="Taylor J.W."/>
        </authorList>
    </citation>
    <scope>NUCLEOTIDE SEQUENCE [LARGE SCALE GENOMIC DNA]</scope>
    <source>
        <strain evidence="8">UAMH 1704</strain>
    </source>
</reference>
<dbReference type="OrthoDB" id="412109at2759"/>
<dbReference type="PANTHER" id="PTHR15263:SF1">
    <property type="entry name" value="NF-KAPPA-B INHIBITOR-LIKE PROTEIN 1"/>
    <property type="match status" value="1"/>
</dbReference>
<evidence type="ECO:0008006" key="9">
    <source>
        <dbReference type="Google" id="ProtNLM"/>
    </source>
</evidence>
<feature type="region of interest" description="Disordered" evidence="6">
    <location>
        <begin position="1"/>
        <end position="92"/>
    </location>
</feature>
<gene>
    <name evidence="7" type="ORF">UREG_06326</name>
</gene>
<evidence type="ECO:0000256" key="2">
    <source>
        <dbReference type="ARBA" id="ARBA00022553"/>
    </source>
</evidence>
<dbReference type="GO" id="GO:0043124">
    <property type="term" value="P:negative regulation of canonical NF-kappaB signal transduction"/>
    <property type="evidence" value="ECO:0007669"/>
    <property type="project" value="InterPro"/>
</dbReference>
<feature type="compositionally biased region" description="Basic and acidic residues" evidence="6">
    <location>
        <begin position="1"/>
        <end position="10"/>
    </location>
</feature>
<dbReference type="RefSeq" id="XP_002583359.1">
    <property type="nucleotide sequence ID" value="XM_002583313.1"/>
</dbReference>
<proteinExistence type="predicted"/>
<evidence type="ECO:0000313" key="7">
    <source>
        <dbReference type="EMBL" id="EEP81461.1"/>
    </source>
</evidence>
<evidence type="ECO:0000256" key="4">
    <source>
        <dbReference type="ARBA" id="ARBA00023043"/>
    </source>
</evidence>
<dbReference type="Proteomes" id="UP000002058">
    <property type="component" value="Unassembled WGS sequence"/>
</dbReference>
<dbReference type="eggNOG" id="ENOG502RZ7A">
    <property type="taxonomic scope" value="Eukaryota"/>
</dbReference>
<dbReference type="OMA" id="MWEKTHQ"/>
<keyword evidence="5" id="KW-0539">Nucleus</keyword>
<keyword evidence="2" id="KW-0597">Phosphoprotein</keyword>
<keyword evidence="4" id="KW-0040">ANK repeat</keyword>